<dbReference type="Proteomes" id="UP000037696">
    <property type="component" value="Unassembled WGS sequence"/>
</dbReference>
<evidence type="ECO:0000313" key="2">
    <source>
        <dbReference type="Proteomes" id="UP000037696"/>
    </source>
</evidence>
<protein>
    <submittedName>
        <fullName evidence="1">Uncharacterized protein</fullName>
    </submittedName>
</protein>
<evidence type="ECO:0000313" key="1">
    <source>
        <dbReference type="EMBL" id="KOS37986.1"/>
    </source>
</evidence>
<keyword evidence="2" id="KW-1185">Reference proteome</keyword>
<dbReference type="AlphaFoldDB" id="A0A0M8NRL1"/>
<comment type="caution">
    <text evidence="1">The sequence shown here is derived from an EMBL/GenBank/DDBJ whole genome shotgun (WGS) entry which is preliminary data.</text>
</comment>
<name>A0A0M8NRL1_9EURO</name>
<gene>
    <name evidence="1" type="ORF">ACN38_g11209</name>
</gene>
<organism evidence="1 2">
    <name type="scientific">Penicillium nordicum</name>
    <dbReference type="NCBI Taxonomy" id="229535"/>
    <lineage>
        <taxon>Eukaryota</taxon>
        <taxon>Fungi</taxon>
        <taxon>Dikarya</taxon>
        <taxon>Ascomycota</taxon>
        <taxon>Pezizomycotina</taxon>
        <taxon>Eurotiomycetes</taxon>
        <taxon>Eurotiomycetidae</taxon>
        <taxon>Eurotiales</taxon>
        <taxon>Aspergillaceae</taxon>
        <taxon>Penicillium</taxon>
    </lineage>
</organism>
<reference evidence="1 2" key="1">
    <citation type="submission" date="2015-08" db="EMBL/GenBank/DDBJ databases">
        <title>Genome sequencing of Penicillium nordicum.</title>
        <authorList>
            <person name="Nguyen H.D."/>
            <person name="Seifert K.A."/>
        </authorList>
    </citation>
    <scope>NUCLEOTIDE SEQUENCE [LARGE SCALE GENOMIC DNA]</scope>
    <source>
        <strain evidence="1 2">DAOMC 185683</strain>
    </source>
</reference>
<sequence>MCPSSSIPIRHNEHAFVSHPHHILPESQKNLLTVWLPSCLPPMSFLLDIYSYLFGSEVILSWISKCG</sequence>
<accession>A0A0M8NRL1</accession>
<dbReference type="EMBL" id="LHQQ01000280">
    <property type="protein sequence ID" value="KOS37986.1"/>
    <property type="molecule type" value="Genomic_DNA"/>
</dbReference>
<proteinExistence type="predicted"/>